<evidence type="ECO:0000313" key="2">
    <source>
        <dbReference type="EMBL" id="CAB3240544.1"/>
    </source>
</evidence>
<organism evidence="2">
    <name type="scientific">Phallusia mammillata</name>
    <dbReference type="NCBI Taxonomy" id="59560"/>
    <lineage>
        <taxon>Eukaryota</taxon>
        <taxon>Metazoa</taxon>
        <taxon>Chordata</taxon>
        <taxon>Tunicata</taxon>
        <taxon>Ascidiacea</taxon>
        <taxon>Phlebobranchia</taxon>
        <taxon>Ascidiidae</taxon>
        <taxon>Phallusia</taxon>
    </lineage>
</organism>
<dbReference type="InterPro" id="IPR010770">
    <property type="entry name" value="Ecd"/>
</dbReference>
<dbReference type="PANTHER" id="PTHR13060">
    <property type="entry name" value="SGT1 PROTEIN HSGT1 SUPPRESSOR OF GCR2"/>
    <property type="match status" value="1"/>
</dbReference>
<dbReference type="Pfam" id="PF07093">
    <property type="entry name" value="SGT1"/>
    <property type="match status" value="1"/>
</dbReference>
<feature type="region of interest" description="Disordered" evidence="1">
    <location>
        <begin position="510"/>
        <end position="537"/>
    </location>
</feature>
<reference evidence="2" key="1">
    <citation type="submission" date="2020-04" db="EMBL/GenBank/DDBJ databases">
        <authorList>
            <person name="Neveu A P."/>
        </authorList>
    </citation>
    <scope>NUCLEOTIDE SEQUENCE</scope>
    <source>
        <tissue evidence="2">Whole embryo</tissue>
    </source>
</reference>
<evidence type="ECO:0000256" key="1">
    <source>
        <dbReference type="SAM" id="MobiDB-lite"/>
    </source>
</evidence>
<proteinExistence type="evidence at transcript level"/>
<dbReference type="PANTHER" id="PTHR13060:SF0">
    <property type="entry name" value="PROTEIN ECDYSONELESS HOMOLOG"/>
    <property type="match status" value="1"/>
</dbReference>
<sequence length="631" mass="71578">MEEFCKKQANEDTVEYCIYHKESISQPDIAKHELKRLLIECQAFVAKETHGYIWQNQPFCLIYTTKDSVPCLWGSTNFGDFIDDEWFVVYLIFKLTEKFPELVASVHDNDGQFLLIEAAENLPKWISPDTSFNRVFINRGMLHLVLKPQTPAEIAVIPVTPPSIQQSLFAVSNSPWITQASSKILAAVQNRIDGFPGKALQNIFHANVYVNKKVVYILDAHPELIAACVQAFYLRDPIDLRVCRQFHHFPPEDRVWTTIPMTRCQYAQLEQQHFIPDQRSGYRLSGTLPSTQRKGYDLGMKICHGFEILCSKVKSQLDVDSDSNMVDKRQHERYIAALKRIGYFQNEVEGSKLYQKLLADATRYISSAKENPNVQDSSSCQTVKMLKQIELKQPELVNLKIHAVDNIPNQEADDWMYLDDNDVNKLVKDMNEGFEKLRKSKKSKNNSKTDLDGETELLNSVKKVEKFVESESGLEGVEVKDNSVKLETSSFMDSLSKMLDLCMDLNSTTANAESDSDEFLSSAESSLSDNDDEALQDSGYQTSRDMRHYMQQMDSELAQTEMGKSFKQNVPESSKNADQQKDNSINEPVNIDLNLAENFLQGIKHEAALSGPVSNVLGSLGVKLENLDLVS</sequence>
<feature type="region of interest" description="Disordered" evidence="1">
    <location>
        <begin position="565"/>
        <end position="586"/>
    </location>
</feature>
<dbReference type="EMBL" id="LR784713">
    <property type="protein sequence ID" value="CAB3240544.1"/>
    <property type="molecule type" value="mRNA"/>
</dbReference>
<dbReference type="AlphaFoldDB" id="A0A6F9DCC1"/>
<feature type="compositionally biased region" description="Polar residues" evidence="1">
    <location>
        <begin position="566"/>
        <end position="586"/>
    </location>
</feature>
<protein>
    <submittedName>
        <fullName evidence="2">HsignallingT1 protein</fullName>
    </submittedName>
</protein>
<dbReference type="GO" id="GO:0005634">
    <property type="term" value="C:nucleus"/>
    <property type="evidence" value="ECO:0007669"/>
    <property type="project" value="TreeGrafter"/>
</dbReference>
<accession>A0A6F9DCC1</accession>
<gene>
    <name evidence="2" type="primary">Ecd</name>
</gene>
<name>A0A6F9DCC1_9ASCI</name>